<evidence type="ECO:0000313" key="7">
    <source>
        <dbReference type="EMBL" id="MDO6543139.1"/>
    </source>
</evidence>
<evidence type="ECO:0000256" key="4">
    <source>
        <dbReference type="ARBA" id="ARBA00023136"/>
    </source>
</evidence>
<gene>
    <name evidence="7" type="ORF">Q4568_11385</name>
</gene>
<evidence type="ECO:0000256" key="1">
    <source>
        <dbReference type="ARBA" id="ARBA00004141"/>
    </source>
</evidence>
<feature type="transmembrane region" description="Helical" evidence="5">
    <location>
        <begin position="111"/>
        <end position="128"/>
    </location>
</feature>
<dbReference type="AlphaFoldDB" id="A0AAW7Y8S2"/>
<feature type="transmembrane region" description="Helical" evidence="5">
    <location>
        <begin position="318"/>
        <end position="336"/>
    </location>
</feature>
<evidence type="ECO:0000256" key="2">
    <source>
        <dbReference type="ARBA" id="ARBA00022692"/>
    </source>
</evidence>
<evidence type="ECO:0000259" key="6">
    <source>
        <dbReference type="Pfam" id="PF04932"/>
    </source>
</evidence>
<accession>A0AAW7Y8S2</accession>
<feature type="transmembrane region" description="Helical" evidence="5">
    <location>
        <begin position="222"/>
        <end position="242"/>
    </location>
</feature>
<dbReference type="PANTHER" id="PTHR37422">
    <property type="entry name" value="TEICHURONIC ACID BIOSYNTHESIS PROTEIN TUAE"/>
    <property type="match status" value="1"/>
</dbReference>
<feature type="transmembrane region" description="Helical" evidence="5">
    <location>
        <begin position="148"/>
        <end position="168"/>
    </location>
</feature>
<feature type="transmembrane region" description="Helical" evidence="5">
    <location>
        <begin position="197"/>
        <end position="215"/>
    </location>
</feature>
<feature type="domain" description="O-antigen ligase-related" evidence="6">
    <location>
        <begin position="184"/>
        <end position="329"/>
    </location>
</feature>
<feature type="transmembrane region" description="Helical" evidence="5">
    <location>
        <begin position="28"/>
        <end position="44"/>
    </location>
</feature>
<dbReference type="Proteomes" id="UP001170624">
    <property type="component" value="Unassembled WGS sequence"/>
</dbReference>
<organism evidence="7 8">
    <name type="scientific">Photobacterium sanguinicancri</name>
    <dbReference type="NCBI Taxonomy" id="875932"/>
    <lineage>
        <taxon>Bacteria</taxon>
        <taxon>Pseudomonadati</taxon>
        <taxon>Pseudomonadota</taxon>
        <taxon>Gammaproteobacteria</taxon>
        <taxon>Vibrionales</taxon>
        <taxon>Vibrionaceae</taxon>
        <taxon>Photobacterium</taxon>
    </lineage>
</organism>
<comment type="subcellular location">
    <subcellularLocation>
        <location evidence="1">Membrane</location>
        <topology evidence="1">Multi-pass membrane protein</topology>
    </subcellularLocation>
</comment>
<dbReference type="EMBL" id="JAUOPU010000010">
    <property type="protein sequence ID" value="MDO6543139.1"/>
    <property type="molecule type" value="Genomic_DNA"/>
</dbReference>
<feature type="transmembrane region" description="Helical" evidence="5">
    <location>
        <begin position="175"/>
        <end position="191"/>
    </location>
</feature>
<evidence type="ECO:0000256" key="3">
    <source>
        <dbReference type="ARBA" id="ARBA00022989"/>
    </source>
</evidence>
<evidence type="ECO:0000313" key="8">
    <source>
        <dbReference type="Proteomes" id="UP001170624"/>
    </source>
</evidence>
<dbReference type="GO" id="GO:0016020">
    <property type="term" value="C:membrane"/>
    <property type="evidence" value="ECO:0007669"/>
    <property type="project" value="UniProtKB-SubCell"/>
</dbReference>
<keyword evidence="3 5" id="KW-1133">Transmembrane helix</keyword>
<name>A0AAW7Y8S2_9GAMM</name>
<feature type="transmembrane region" description="Helical" evidence="5">
    <location>
        <begin position="86"/>
        <end position="104"/>
    </location>
</feature>
<keyword evidence="4 5" id="KW-0472">Membrane</keyword>
<keyword evidence="2 5" id="KW-0812">Transmembrane</keyword>
<proteinExistence type="predicted"/>
<dbReference type="InterPro" id="IPR007016">
    <property type="entry name" value="O-antigen_ligase-rel_domated"/>
</dbReference>
<dbReference type="PANTHER" id="PTHR37422:SF17">
    <property type="entry name" value="O-ANTIGEN LIGASE"/>
    <property type="match status" value="1"/>
</dbReference>
<feature type="transmembrane region" description="Helical" evidence="5">
    <location>
        <begin position="51"/>
        <end position="74"/>
    </location>
</feature>
<sequence length="397" mass="45406">MIKCSSLLFTISALLVLFLPYSDTNGVVVILLGAGLLCSVFFLVKDKVSSLNVILLLWLVYSIWYLASSIWSISPDIVYRGIRKENAYAISAILIGFIFANHKINKYKSHFYYMFLASGFIFSLLYIYNSLQMDVEVLNLFVNKQILGVGDASTFCVIFFSLSFYLFLGRSKYKFTIGVCYQALIAYSAYLTENRMAFVSFALIYLIYFMIVALKMTWSKRFCLLAVVVPIACSLFFFGFSLKSHQNIDVISQVESVSKNDPRMFMWDFYIDKALEKPIIGYGAGYVTPSIAFANDFPSYFYAVNKIHGHNVFLNKQLQMGVVGLALFLLLYGYAFKSAVFPYRRDDLSLIALLVFVGYFSKSLTDDFFIRNSLIMFWFLVGFFIASKRDKIESESH</sequence>
<dbReference type="Pfam" id="PF04932">
    <property type="entry name" value="Wzy_C"/>
    <property type="match status" value="1"/>
</dbReference>
<feature type="transmembrane region" description="Helical" evidence="5">
    <location>
        <begin position="370"/>
        <end position="387"/>
    </location>
</feature>
<comment type="caution">
    <text evidence="7">The sequence shown here is derived from an EMBL/GenBank/DDBJ whole genome shotgun (WGS) entry which is preliminary data.</text>
</comment>
<dbReference type="RefSeq" id="WP_303499614.1">
    <property type="nucleotide sequence ID" value="NZ_JAUOPU010000010.1"/>
</dbReference>
<protein>
    <submittedName>
        <fullName evidence="7">O-antigen ligase family protein</fullName>
    </submittedName>
</protein>
<reference evidence="7" key="1">
    <citation type="submission" date="2023-07" db="EMBL/GenBank/DDBJ databases">
        <title>Genome content predicts the carbon catabolic preferences of heterotrophic bacteria.</title>
        <authorList>
            <person name="Gralka M."/>
        </authorList>
    </citation>
    <scope>NUCLEOTIDE SEQUENCE</scope>
    <source>
        <strain evidence="7">G2M05</strain>
    </source>
</reference>
<dbReference type="GO" id="GO:0016874">
    <property type="term" value="F:ligase activity"/>
    <property type="evidence" value="ECO:0007669"/>
    <property type="project" value="UniProtKB-KW"/>
</dbReference>
<dbReference type="InterPro" id="IPR051533">
    <property type="entry name" value="WaaL-like"/>
</dbReference>
<keyword evidence="7" id="KW-0436">Ligase</keyword>
<evidence type="ECO:0000256" key="5">
    <source>
        <dbReference type="SAM" id="Phobius"/>
    </source>
</evidence>